<evidence type="ECO:0000313" key="5">
    <source>
        <dbReference type="EMBL" id="RZC78778.1"/>
    </source>
</evidence>
<evidence type="ECO:0000259" key="3">
    <source>
        <dbReference type="Pfam" id="PF04784"/>
    </source>
</evidence>
<feature type="domain" description="Ternary complex factor MIP1 leucine-zipper" evidence="4">
    <location>
        <begin position="14"/>
        <end position="94"/>
    </location>
</feature>
<feature type="domain" description="DUF547" evidence="3">
    <location>
        <begin position="288"/>
        <end position="415"/>
    </location>
</feature>
<dbReference type="Proteomes" id="UP000316621">
    <property type="component" value="Chromosome 9"/>
</dbReference>
<dbReference type="InterPro" id="IPR006869">
    <property type="entry name" value="DUF547"/>
</dbReference>
<accession>A0A4Y7L2X4</accession>
<dbReference type="AlphaFoldDB" id="A0A4Y7L2X4"/>
<organism evidence="5 6">
    <name type="scientific">Papaver somniferum</name>
    <name type="common">Opium poppy</name>
    <dbReference type="NCBI Taxonomy" id="3469"/>
    <lineage>
        <taxon>Eukaryota</taxon>
        <taxon>Viridiplantae</taxon>
        <taxon>Streptophyta</taxon>
        <taxon>Embryophyta</taxon>
        <taxon>Tracheophyta</taxon>
        <taxon>Spermatophyta</taxon>
        <taxon>Magnoliopsida</taxon>
        <taxon>Ranunculales</taxon>
        <taxon>Papaveraceae</taxon>
        <taxon>Papaveroideae</taxon>
        <taxon>Papaver</taxon>
    </lineage>
</organism>
<name>A0A4Y7L2X4_PAPSO</name>
<evidence type="ECO:0008006" key="7">
    <source>
        <dbReference type="Google" id="ProtNLM"/>
    </source>
</evidence>
<dbReference type="PANTHER" id="PTHR46248:SF4">
    <property type="entry name" value="OS01G0147800 PROTEIN"/>
    <property type="match status" value="1"/>
</dbReference>
<protein>
    <recommendedName>
        <fullName evidence="7">DUF547 domain-containing protein</fullName>
    </recommendedName>
</protein>
<feature type="coiled-coil region" evidence="1">
    <location>
        <begin position="10"/>
        <end position="90"/>
    </location>
</feature>
<reference evidence="5 6" key="1">
    <citation type="journal article" date="2018" name="Science">
        <title>The opium poppy genome and morphinan production.</title>
        <authorList>
            <person name="Guo L."/>
            <person name="Winzer T."/>
            <person name="Yang X."/>
            <person name="Li Y."/>
            <person name="Ning Z."/>
            <person name="He Z."/>
            <person name="Teodor R."/>
            <person name="Lu Y."/>
            <person name="Bowser T.A."/>
            <person name="Graham I.A."/>
            <person name="Ye K."/>
        </authorList>
    </citation>
    <scope>NUCLEOTIDE SEQUENCE [LARGE SCALE GENOMIC DNA]</scope>
    <source>
        <strain evidence="6">cv. HN1</strain>
        <tissue evidence="5">Leaves</tissue>
    </source>
</reference>
<dbReference type="InterPro" id="IPR025757">
    <property type="entry name" value="MIP1_Leuzipper"/>
</dbReference>
<dbReference type="Gramene" id="RZC78778">
    <property type="protein sequence ID" value="RZC78778"/>
    <property type="gene ID" value="C5167_002994"/>
</dbReference>
<keyword evidence="6" id="KW-1185">Reference proteome</keyword>
<dbReference type="PANTHER" id="PTHR46248">
    <property type="entry name" value="EXPRESSED PROTEIN"/>
    <property type="match status" value="1"/>
</dbReference>
<dbReference type="Pfam" id="PF14389">
    <property type="entry name" value="Lzipper-MIP1"/>
    <property type="match status" value="1"/>
</dbReference>
<sequence length="496" mass="57462">MKSEDFLMQKSDARQKILYLEDEIVELEEELERQQKVNKILQCAMHQPANPRPRLSRLLPVQAQILLAEIAMVEEEISCLERKVDELSLCMHQEKKQIQEWKLNQKHRYRKCNQGRQNGLVDFKSRKKPRERRASLGSASDIKSLSSPRSSLRNEVNNENPNRISEELIKCLIRIFLRMNRPFTDELDCQESAILPKRVVSCMSTKGLVSKTSFSCKPPMFPLDDRRSMLDPYGVLPDFDRTSRDVGPYKTFIQITRTTFSMNHVSECYQEITNLRVLVHKLSTVDLSFLTDKQKLAFWINIYNACIMHAFLQHGLPSTAADKFLSLMNKAALNVGGIVLNALAIEHFILRHPTESHHNGDTNENEARLRQTYGLRYPEPDVTFALCRGSWSSPALRIYTEDVVNELGRAKTEYLQASIGVTSRKRIIVPKLLHWYMQDFADDMESLLEWIYSQLPQSGPLKRLIMECLNGETKNQTITLVKIHPYKSEFRYLLTL</sequence>
<evidence type="ECO:0000256" key="2">
    <source>
        <dbReference type="SAM" id="MobiDB-lite"/>
    </source>
</evidence>
<feature type="region of interest" description="Disordered" evidence="2">
    <location>
        <begin position="120"/>
        <end position="158"/>
    </location>
</feature>
<feature type="compositionally biased region" description="Polar residues" evidence="2">
    <location>
        <begin position="137"/>
        <end position="158"/>
    </location>
</feature>
<evidence type="ECO:0000256" key="1">
    <source>
        <dbReference type="SAM" id="Coils"/>
    </source>
</evidence>
<proteinExistence type="predicted"/>
<gene>
    <name evidence="5" type="ORF">C5167_002994</name>
</gene>
<keyword evidence="1" id="KW-0175">Coiled coil</keyword>
<evidence type="ECO:0000313" key="6">
    <source>
        <dbReference type="Proteomes" id="UP000316621"/>
    </source>
</evidence>
<dbReference type="EMBL" id="CM010723">
    <property type="protein sequence ID" value="RZC78778.1"/>
    <property type="molecule type" value="Genomic_DNA"/>
</dbReference>
<dbReference type="Pfam" id="PF04784">
    <property type="entry name" value="DUF547"/>
    <property type="match status" value="1"/>
</dbReference>
<dbReference type="OMA" id="RSIMECL"/>
<evidence type="ECO:0000259" key="4">
    <source>
        <dbReference type="Pfam" id="PF14389"/>
    </source>
</evidence>